<dbReference type="PANTHER" id="PTHR10465:SF0">
    <property type="entry name" value="SARCALUMENIN"/>
    <property type="match status" value="1"/>
</dbReference>
<keyword evidence="6" id="KW-0175">Coiled coil</keyword>
<keyword evidence="3" id="KW-0378">Hydrolase</keyword>
<dbReference type="GO" id="GO:0016020">
    <property type="term" value="C:membrane"/>
    <property type="evidence" value="ECO:0007669"/>
    <property type="project" value="UniProtKB-SubCell"/>
</dbReference>
<evidence type="ECO:0000256" key="2">
    <source>
        <dbReference type="ARBA" id="ARBA00022741"/>
    </source>
</evidence>
<feature type="domain" description="Dynamin N-terminal" evidence="7">
    <location>
        <begin position="642"/>
        <end position="869"/>
    </location>
</feature>
<keyword evidence="4" id="KW-0342">GTP-binding</keyword>
<evidence type="ECO:0000259" key="7">
    <source>
        <dbReference type="Pfam" id="PF00350"/>
    </source>
</evidence>
<feature type="coiled-coil region" evidence="6">
    <location>
        <begin position="965"/>
        <end position="992"/>
    </location>
</feature>
<feature type="domain" description="Dynamin N-terminal" evidence="7">
    <location>
        <begin position="49"/>
        <end position="203"/>
    </location>
</feature>
<comment type="subcellular location">
    <subcellularLocation>
        <location evidence="1">Membrane</location>
    </subcellularLocation>
</comment>
<protein>
    <submittedName>
        <fullName evidence="8">Putative GTPase</fullName>
    </submittedName>
</protein>
<dbReference type="EMBL" id="AFEU01000003">
    <property type="protein sequence ID" value="EIJ78604.1"/>
    <property type="molecule type" value="Genomic_DNA"/>
</dbReference>
<dbReference type="CDD" id="cd09912">
    <property type="entry name" value="DLP_2"/>
    <property type="match status" value="2"/>
</dbReference>
<dbReference type="GO" id="GO:0003924">
    <property type="term" value="F:GTPase activity"/>
    <property type="evidence" value="ECO:0007669"/>
    <property type="project" value="InterPro"/>
</dbReference>
<dbReference type="Proteomes" id="UP000010523">
    <property type="component" value="Unassembled WGS sequence"/>
</dbReference>
<evidence type="ECO:0000256" key="5">
    <source>
        <dbReference type="ARBA" id="ARBA00023136"/>
    </source>
</evidence>
<evidence type="ECO:0000313" key="8">
    <source>
        <dbReference type="EMBL" id="EIJ78604.1"/>
    </source>
</evidence>
<dbReference type="RefSeq" id="WP_004437197.1">
    <property type="nucleotide sequence ID" value="NZ_AFEU01000003.1"/>
</dbReference>
<dbReference type="SUPFAM" id="SSF52540">
    <property type="entry name" value="P-loop containing nucleoside triphosphate hydrolases"/>
    <property type="match status" value="2"/>
</dbReference>
<feature type="coiled-coil region" evidence="6">
    <location>
        <begin position="288"/>
        <end position="337"/>
    </location>
</feature>
<dbReference type="PANTHER" id="PTHR10465">
    <property type="entry name" value="TRANSMEMBRANE GTPASE FZO1"/>
    <property type="match status" value="1"/>
</dbReference>
<evidence type="ECO:0000256" key="6">
    <source>
        <dbReference type="SAM" id="Coils"/>
    </source>
</evidence>
<evidence type="ECO:0000256" key="3">
    <source>
        <dbReference type="ARBA" id="ARBA00022801"/>
    </source>
</evidence>
<evidence type="ECO:0000313" key="9">
    <source>
        <dbReference type="Proteomes" id="UP000010523"/>
    </source>
</evidence>
<organism evidence="8 9">
    <name type="scientific">Bacillus methanolicus PB1</name>
    <dbReference type="NCBI Taxonomy" id="997296"/>
    <lineage>
        <taxon>Bacteria</taxon>
        <taxon>Bacillati</taxon>
        <taxon>Bacillota</taxon>
        <taxon>Bacilli</taxon>
        <taxon>Bacillales</taxon>
        <taxon>Bacillaceae</taxon>
        <taxon>Bacillus</taxon>
    </lineage>
</organism>
<keyword evidence="9" id="KW-1185">Reference proteome</keyword>
<dbReference type="InterPro" id="IPR027417">
    <property type="entry name" value="P-loop_NTPase"/>
</dbReference>
<dbReference type="GO" id="GO:0005525">
    <property type="term" value="F:GTP binding"/>
    <property type="evidence" value="ECO:0007669"/>
    <property type="project" value="UniProtKB-KW"/>
</dbReference>
<evidence type="ECO:0000256" key="1">
    <source>
        <dbReference type="ARBA" id="ARBA00004370"/>
    </source>
</evidence>
<dbReference type="InterPro" id="IPR045063">
    <property type="entry name" value="Dynamin_N"/>
</dbReference>
<dbReference type="AlphaFoldDB" id="I3DWI3"/>
<dbReference type="OrthoDB" id="5477114at2"/>
<gene>
    <name evidence="8" type="ORF">PB1_13639</name>
</gene>
<comment type="caution">
    <text evidence="8">The sequence shown here is derived from an EMBL/GenBank/DDBJ whole genome shotgun (WGS) entry which is preliminary data.</text>
</comment>
<dbReference type="Pfam" id="PF00350">
    <property type="entry name" value="Dynamin_N"/>
    <property type="match status" value="2"/>
</dbReference>
<accession>I3DWI3</accession>
<reference evidence="8 9" key="1">
    <citation type="journal article" date="2012" name="Appl. Environ. Microbiol.">
        <title>Genome Sequence of Thermotolerant Bacillus methanolicus: Features and Regulation Related to Methylotrophy and Production of L-Lysine and L-Glutamate from Methanol.</title>
        <authorList>
            <person name="Heggeset T.M."/>
            <person name="Krog A."/>
            <person name="Balzer S."/>
            <person name="Wentzel A."/>
            <person name="Ellingsen T.E."/>
            <person name="Brautaset T."/>
        </authorList>
    </citation>
    <scope>NUCLEOTIDE SEQUENCE [LARGE SCALE GENOMIC DNA]</scope>
    <source>
        <strain evidence="8 9">PB1</strain>
    </source>
</reference>
<keyword evidence="5" id="KW-0472">Membrane</keyword>
<name>I3DWI3_BACMT</name>
<evidence type="ECO:0000256" key="4">
    <source>
        <dbReference type="ARBA" id="ARBA00023134"/>
    </source>
</evidence>
<dbReference type="PATRIC" id="fig|997296.3.peg.2880"/>
<proteinExistence type="predicted"/>
<dbReference type="Gene3D" id="3.40.50.300">
    <property type="entry name" value="P-loop containing nucleotide triphosphate hydrolases"/>
    <property type="match status" value="2"/>
</dbReference>
<dbReference type="STRING" id="997296.PB1_13639"/>
<dbReference type="eggNOG" id="COG0699">
    <property type="taxonomic scope" value="Bacteria"/>
</dbReference>
<sequence>MIKTIIQQDLPLIEKITALYTFFKENNDLENEQKVKQLAKKWKEKEFSIGFCGHFSAGKSSMINALIGENLLPSSPIPTSANVVKIKSGKDYAKVYFKHGKPRLYPAPYDLDKLKAYAKNGDEIQSIVISHSKANFPEDTVVMDTPGIDSTDDGHHIATESALHLADIIFYVMDYNHVQSELNFLFTKALSEAGKEVYLVINQIDKHREEELSFATFKESVQESFASWGVKPAGIFYTSLKNREHAANQFSMLQNLLKEKISKRHDLLPITIFHSLKKIADDHYAYLAARDEEEIEANKQILEVLTEDEQKNVTEKLEELKKQLDEIDTAASKVKERLLTELNEILRNAYLMPYQTRELAEKYLESLQPDFKVGLFFTKQKTEEARNERLEQFYSDLSKKVKTQLEWHLRELILNSLKNEGVLHPELAEKAQNFAVPFPTELLKSAVKPGARLSGEYVLNYTNEVAELLKKAAKQEIFPLIESFSSFLQVKNADAKSKLQAEFNQLQKFADAKRNLDAIQEKQMSARFAMEGILMGSNEINVDYDTILSLLSFEEEEPEMITDVKDDSSEQNKKRWTAWNKGDSDDSIKQGRLETLSDSNFEKLARKLRLTGEKISSIPGMKKMSGELLRKAERLENQQFTVALFGAFSAGKSSFANALIGTDLLPVSPNPTTAAINKIKPVDKKHPHGTVIVKLKESAALFEEVQRSLHFFGYDVKDFHEGMASIKKIVGKEVVSDAAGKMHFAFLSAFCKGFELFHNRLGEIVRTDLKEFREFVANEEKSCFVEEIEVFIDSPLTREGITLVDTPGADSINARHTGVAFNYIKNSDAILFVTYYNHAFSKADREFLIQLGRVKETFELDKMFFIVNAIDLANNEEEMASVMEYVQDQLVQYGIRRPNLFPVSSLLALKEKTLQLETEESRINVFEKAFYSFICGDLMKIAESSAEADLVRASDLLRGLIASAMEDESAKKQKYEKVKAEKERLLAFLQSQSLDFLTKQLIQEADELVFYIKQRVFFRFGDFFKEAFNPSVLKDDGRNIKKALQTSLEELLESIGFDFAQEMRATSLRIEAFITKILKNFYSALTQELAAKSEEGIAFSQFEAPEFTGIEFHNAFKELDRGMFKKALGQVKNLKSFFEKNEKRFLAEELEGILQELAEKYLQAESSRLKEHYIKLLSLHFDNLLHNLAEQTEEYCNGLMTALGEGIPIDQLKEIEKQMNSFS</sequence>
<dbReference type="InterPro" id="IPR027094">
    <property type="entry name" value="Mitofusin_fam"/>
</dbReference>
<keyword evidence="2" id="KW-0547">Nucleotide-binding</keyword>